<evidence type="ECO:0000313" key="4">
    <source>
        <dbReference type="Proteomes" id="UP000675781"/>
    </source>
</evidence>
<gene>
    <name evidence="3" type="ORF">KDL01_02660</name>
</gene>
<feature type="compositionally biased region" description="Basic and acidic residues" evidence="1">
    <location>
        <begin position="58"/>
        <end position="76"/>
    </location>
</feature>
<evidence type="ECO:0000256" key="1">
    <source>
        <dbReference type="SAM" id="MobiDB-lite"/>
    </source>
</evidence>
<dbReference type="Proteomes" id="UP000675781">
    <property type="component" value="Unassembled WGS sequence"/>
</dbReference>
<protein>
    <submittedName>
        <fullName evidence="3">DUF3043 domain-containing protein</fullName>
    </submittedName>
</protein>
<organism evidence="3 4">
    <name type="scientific">Actinospica durhamensis</name>
    <dbReference type="NCBI Taxonomy" id="1508375"/>
    <lineage>
        <taxon>Bacteria</taxon>
        <taxon>Bacillati</taxon>
        <taxon>Actinomycetota</taxon>
        <taxon>Actinomycetes</taxon>
        <taxon>Catenulisporales</taxon>
        <taxon>Actinospicaceae</taxon>
        <taxon>Actinospica</taxon>
    </lineage>
</organism>
<evidence type="ECO:0000256" key="2">
    <source>
        <dbReference type="SAM" id="Phobius"/>
    </source>
</evidence>
<feature type="region of interest" description="Disordered" evidence="1">
    <location>
        <begin position="1"/>
        <end position="76"/>
    </location>
</feature>
<dbReference type="InterPro" id="IPR021403">
    <property type="entry name" value="DUF3043"/>
</dbReference>
<reference evidence="3" key="1">
    <citation type="submission" date="2021-04" db="EMBL/GenBank/DDBJ databases">
        <title>Genome based classification of Actinospica acidithermotolerans sp. nov., an actinobacterium isolated from an Indonesian hot spring.</title>
        <authorList>
            <person name="Kusuma A.B."/>
            <person name="Putra K.E."/>
            <person name="Nafisah S."/>
            <person name="Loh J."/>
            <person name="Nouioui I."/>
            <person name="Goodfellow M."/>
        </authorList>
    </citation>
    <scope>NUCLEOTIDE SEQUENCE</scope>
    <source>
        <strain evidence="3">CSCA 57</strain>
    </source>
</reference>
<evidence type="ECO:0000313" key="3">
    <source>
        <dbReference type="EMBL" id="MBR7832142.1"/>
    </source>
</evidence>
<keyword evidence="2" id="KW-0812">Transmembrane</keyword>
<feature type="transmembrane region" description="Helical" evidence="2">
    <location>
        <begin position="109"/>
        <end position="126"/>
    </location>
</feature>
<dbReference type="EMBL" id="JAGSOG010000007">
    <property type="protein sequence ID" value="MBR7832142.1"/>
    <property type="molecule type" value="Genomic_DNA"/>
</dbReference>
<name>A0A941EIJ0_9ACTN</name>
<keyword evidence="2" id="KW-0472">Membrane</keyword>
<accession>A0A941EIJ0</accession>
<dbReference type="RefSeq" id="WP_212526679.1">
    <property type="nucleotide sequence ID" value="NZ_JAGSOG010000007.1"/>
</dbReference>
<keyword evidence="2" id="KW-1133">Transmembrane helix</keyword>
<sequence>MFRRSSSAKQPIDAPVDEVPAQAGKTEAPSGKGRPTPSRRDAESARKQRLGALPSDPKQAKRAERDAQRASYDRSRQALKAGDERFYPARDQGKARAFVRDYVDGRFRLLELLMPLVVLSWATLITGKSGVIVVGELVMEVVVVVGLLLGVLLTFRVKRAVAAEFGPEDVRGTGFYAFSRALMPRFMRQPKARVTMSGKPKV</sequence>
<dbReference type="Pfam" id="PF11241">
    <property type="entry name" value="DUF3043"/>
    <property type="match status" value="1"/>
</dbReference>
<dbReference type="AlphaFoldDB" id="A0A941EIJ0"/>
<keyword evidence="4" id="KW-1185">Reference proteome</keyword>
<proteinExistence type="predicted"/>
<feature type="transmembrane region" description="Helical" evidence="2">
    <location>
        <begin position="132"/>
        <end position="155"/>
    </location>
</feature>
<comment type="caution">
    <text evidence="3">The sequence shown here is derived from an EMBL/GenBank/DDBJ whole genome shotgun (WGS) entry which is preliminary data.</text>
</comment>